<evidence type="ECO:0000313" key="2">
    <source>
        <dbReference type="EMBL" id="SZX61335.1"/>
    </source>
</evidence>
<feature type="signal peptide" evidence="1">
    <location>
        <begin position="1"/>
        <end position="23"/>
    </location>
</feature>
<sequence length="91" mass="9357">MDRLTVLAALLLCLLLCSSGALATTATFRRPPRGDPSWRTGRILAKVSSTYCSEEPALSTSSDDSSTSVASVSVLSAAAIQAVTAGLLQQA</sequence>
<keyword evidence="1" id="KW-0732">Signal</keyword>
<evidence type="ECO:0000256" key="1">
    <source>
        <dbReference type="SAM" id="SignalP"/>
    </source>
</evidence>
<gene>
    <name evidence="2" type="ORF">BQ4739_LOCUS1839</name>
</gene>
<organism evidence="2 3">
    <name type="scientific">Tetradesmus obliquus</name>
    <name type="common">Green alga</name>
    <name type="synonym">Acutodesmus obliquus</name>
    <dbReference type="NCBI Taxonomy" id="3088"/>
    <lineage>
        <taxon>Eukaryota</taxon>
        <taxon>Viridiplantae</taxon>
        <taxon>Chlorophyta</taxon>
        <taxon>core chlorophytes</taxon>
        <taxon>Chlorophyceae</taxon>
        <taxon>CS clade</taxon>
        <taxon>Sphaeropleales</taxon>
        <taxon>Scenedesmaceae</taxon>
        <taxon>Tetradesmus</taxon>
    </lineage>
</organism>
<keyword evidence="3" id="KW-1185">Reference proteome</keyword>
<dbReference type="AlphaFoldDB" id="A0A383V6W1"/>
<dbReference type="Proteomes" id="UP000256970">
    <property type="component" value="Unassembled WGS sequence"/>
</dbReference>
<reference evidence="2 3" key="1">
    <citation type="submission" date="2016-10" db="EMBL/GenBank/DDBJ databases">
        <authorList>
            <person name="Cai Z."/>
        </authorList>
    </citation>
    <scope>NUCLEOTIDE SEQUENCE [LARGE SCALE GENOMIC DNA]</scope>
</reference>
<protein>
    <submittedName>
        <fullName evidence="2">Uncharacterized protein</fullName>
    </submittedName>
</protein>
<dbReference type="EMBL" id="FNXT01000136">
    <property type="protein sequence ID" value="SZX61335.1"/>
    <property type="molecule type" value="Genomic_DNA"/>
</dbReference>
<proteinExistence type="predicted"/>
<accession>A0A383V6W1</accession>
<name>A0A383V6W1_TETOB</name>
<evidence type="ECO:0000313" key="3">
    <source>
        <dbReference type="Proteomes" id="UP000256970"/>
    </source>
</evidence>
<feature type="chain" id="PRO_5016640040" evidence="1">
    <location>
        <begin position="24"/>
        <end position="91"/>
    </location>
</feature>